<dbReference type="HOGENOM" id="CLU_1262515_0_0_1"/>
<reference evidence="3" key="1">
    <citation type="submission" date="2011-07" db="EMBL/GenBank/DDBJ databases">
        <authorList>
            <consortium name="Caenorhabditis brenneri Sequencing and Analysis Consortium"/>
            <person name="Wilson R.K."/>
        </authorList>
    </citation>
    <scope>NUCLEOTIDE SEQUENCE [LARGE SCALE GENOMIC DNA]</scope>
    <source>
        <strain evidence="3">PB2801</strain>
    </source>
</reference>
<proteinExistence type="predicted"/>
<dbReference type="AlphaFoldDB" id="G0NTF4"/>
<dbReference type="EMBL" id="GL379943">
    <property type="protein sequence ID" value="EGT37169.1"/>
    <property type="molecule type" value="Genomic_DNA"/>
</dbReference>
<dbReference type="FunCoup" id="G0NTF4">
    <property type="interactions" value="54"/>
</dbReference>
<feature type="transmembrane region" description="Helical" evidence="1">
    <location>
        <begin position="189"/>
        <end position="207"/>
    </location>
</feature>
<protein>
    <submittedName>
        <fullName evidence="2">Uncharacterized protein</fullName>
    </submittedName>
</protein>
<accession>G0NTF4</accession>
<feature type="transmembrane region" description="Helical" evidence="1">
    <location>
        <begin position="12"/>
        <end position="33"/>
    </location>
</feature>
<keyword evidence="1" id="KW-0812">Transmembrane</keyword>
<evidence type="ECO:0000313" key="2">
    <source>
        <dbReference type="EMBL" id="EGT37169.1"/>
    </source>
</evidence>
<organism evidence="3">
    <name type="scientific">Caenorhabditis brenneri</name>
    <name type="common">Nematode worm</name>
    <dbReference type="NCBI Taxonomy" id="135651"/>
    <lineage>
        <taxon>Eukaryota</taxon>
        <taxon>Metazoa</taxon>
        <taxon>Ecdysozoa</taxon>
        <taxon>Nematoda</taxon>
        <taxon>Chromadorea</taxon>
        <taxon>Rhabditida</taxon>
        <taxon>Rhabditina</taxon>
        <taxon>Rhabditomorpha</taxon>
        <taxon>Rhabditoidea</taxon>
        <taxon>Rhabditidae</taxon>
        <taxon>Peloderinae</taxon>
        <taxon>Caenorhabditis</taxon>
    </lineage>
</organism>
<feature type="transmembrane region" description="Helical" evidence="1">
    <location>
        <begin position="136"/>
        <end position="153"/>
    </location>
</feature>
<feature type="transmembrane region" description="Helical" evidence="1">
    <location>
        <begin position="79"/>
        <end position="100"/>
    </location>
</feature>
<feature type="transmembrane region" description="Helical" evidence="1">
    <location>
        <begin position="159"/>
        <end position="177"/>
    </location>
</feature>
<sequence length="219" mass="24767">MKKPKNAGLASQFFLIASWFVITLVSGVMYRMVLVATNFEFPCMIILCQSMACLVFMQVTKLLFPDLCNSWSTSIDLKALPVSIFLTISLFLDLLAYYQETGCSKLIEYLAAPTIAIILLRSAISQRPKFVKKLPLILACFSVVFTYMTINVTELTPDGMLFGSLILAFNVATYFALRRYLNRNSISQFLFSHFSYLTVILFVYEIYQVSPISKLGLSL</sequence>
<dbReference type="InParanoid" id="G0NTF4"/>
<keyword evidence="3" id="KW-1185">Reference proteome</keyword>
<keyword evidence="1" id="KW-1133">Transmembrane helix</keyword>
<evidence type="ECO:0000256" key="1">
    <source>
        <dbReference type="SAM" id="Phobius"/>
    </source>
</evidence>
<gene>
    <name evidence="2" type="ORF">CAEBREN_08160</name>
</gene>
<keyword evidence="1" id="KW-0472">Membrane</keyword>
<feature type="transmembrane region" description="Helical" evidence="1">
    <location>
        <begin position="106"/>
        <end position="124"/>
    </location>
</feature>
<feature type="transmembrane region" description="Helical" evidence="1">
    <location>
        <begin position="39"/>
        <end position="59"/>
    </location>
</feature>
<dbReference type="eggNOG" id="ENOG502THV4">
    <property type="taxonomic scope" value="Eukaryota"/>
</dbReference>
<dbReference type="OrthoDB" id="5846402at2759"/>
<name>G0NTF4_CAEBE</name>
<dbReference type="OMA" id="ATNFEFP"/>
<dbReference type="Proteomes" id="UP000008068">
    <property type="component" value="Unassembled WGS sequence"/>
</dbReference>
<evidence type="ECO:0000313" key="3">
    <source>
        <dbReference type="Proteomes" id="UP000008068"/>
    </source>
</evidence>